<dbReference type="AlphaFoldDB" id="A0AA97LBI9"/>
<dbReference type="GeneID" id="129339052"/>
<evidence type="ECO:0000259" key="3">
    <source>
        <dbReference type="PROSITE" id="PS51304"/>
    </source>
</evidence>
<dbReference type="InterPro" id="IPR013320">
    <property type="entry name" value="ConA-like_dom_sf"/>
</dbReference>
<dbReference type="SUPFAM" id="SSF49899">
    <property type="entry name" value="Concanavalin A-like lectins/glucanases"/>
    <property type="match status" value="1"/>
</dbReference>
<dbReference type="InterPro" id="IPR001079">
    <property type="entry name" value="Galectin_CRD"/>
</dbReference>
<dbReference type="CDD" id="cd00070">
    <property type="entry name" value="GLECT"/>
    <property type="match status" value="1"/>
</dbReference>
<dbReference type="KEGG" id="emc:129339052"/>
<proteinExistence type="predicted"/>
<dbReference type="CTD" id="402635"/>
<dbReference type="Proteomes" id="UP001190640">
    <property type="component" value="Chromosome 12"/>
</dbReference>
<evidence type="ECO:0000313" key="4">
    <source>
        <dbReference type="Proteomes" id="UP001190640"/>
    </source>
</evidence>
<evidence type="ECO:0000313" key="5">
    <source>
        <dbReference type="RefSeq" id="XP_054849633.1"/>
    </source>
</evidence>
<dbReference type="RefSeq" id="XP_054849633.1">
    <property type="nucleotide sequence ID" value="XM_054993658.1"/>
</dbReference>
<dbReference type="FunFam" id="2.60.120.200:FF:000021">
    <property type="entry name" value="Galectin"/>
    <property type="match status" value="1"/>
</dbReference>
<gene>
    <name evidence="5" type="primary">GRIFIN</name>
</gene>
<dbReference type="PANTHER" id="PTHR11346">
    <property type="entry name" value="GALECTIN"/>
    <property type="match status" value="1"/>
</dbReference>
<keyword evidence="1 2" id="KW-0430">Lectin</keyword>
<accession>A0AA97LBI9</accession>
<dbReference type="PANTHER" id="PTHR11346:SF21">
    <property type="entry name" value="GRIFIN"/>
    <property type="match status" value="1"/>
</dbReference>
<dbReference type="PROSITE" id="PS51304">
    <property type="entry name" value="GALECTIN"/>
    <property type="match status" value="1"/>
</dbReference>
<evidence type="ECO:0000256" key="1">
    <source>
        <dbReference type="ARBA" id="ARBA00022734"/>
    </source>
</evidence>
<dbReference type="Pfam" id="PF00337">
    <property type="entry name" value="Gal-bind_lectin"/>
    <property type="match status" value="1"/>
</dbReference>
<dbReference type="SMART" id="SM00276">
    <property type="entry name" value="GLECT"/>
    <property type="match status" value="1"/>
</dbReference>
<dbReference type="GO" id="GO:0030246">
    <property type="term" value="F:carbohydrate binding"/>
    <property type="evidence" value="ECO:0007669"/>
    <property type="project" value="UniProtKB-UniRule"/>
</dbReference>
<sequence>MFHVVASKFEASRPDGLCPGWSVRVKGETSSSTNTFQINFLCDPGEQVALHFNPRFADSVIICNSFLDNCWGQEVVTDTFPLEPKEPFQIEIYSDQNYFHVFVDENKVLQYEHRHKQLSTIFKVQILDDIQISSVEVTRRGLY</sequence>
<reference evidence="5" key="1">
    <citation type="submission" date="2025-08" db="UniProtKB">
        <authorList>
            <consortium name="RefSeq"/>
        </authorList>
    </citation>
    <scope>IDENTIFICATION</scope>
    <source>
        <tissue evidence="5">Blood</tissue>
    </source>
</reference>
<keyword evidence="4" id="KW-1185">Reference proteome</keyword>
<name>A0AA97LBI9_EUBMA</name>
<feature type="domain" description="Galectin" evidence="3">
    <location>
        <begin position="9"/>
        <end position="138"/>
    </location>
</feature>
<protein>
    <recommendedName>
        <fullName evidence="2">Galectin</fullName>
    </recommendedName>
</protein>
<organism evidence="4 5">
    <name type="scientific">Eublepharis macularius</name>
    <name type="common">Leopard gecko</name>
    <name type="synonym">Cyrtodactylus macularius</name>
    <dbReference type="NCBI Taxonomy" id="481883"/>
    <lineage>
        <taxon>Eukaryota</taxon>
        <taxon>Metazoa</taxon>
        <taxon>Chordata</taxon>
        <taxon>Craniata</taxon>
        <taxon>Vertebrata</taxon>
        <taxon>Euteleostomi</taxon>
        <taxon>Lepidosauria</taxon>
        <taxon>Squamata</taxon>
        <taxon>Bifurcata</taxon>
        <taxon>Gekkota</taxon>
        <taxon>Eublepharidae</taxon>
        <taxon>Eublepharinae</taxon>
        <taxon>Eublepharis</taxon>
    </lineage>
</organism>
<evidence type="ECO:0000256" key="2">
    <source>
        <dbReference type="RuleBase" id="RU102079"/>
    </source>
</evidence>
<dbReference type="SMART" id="SM00908">
    <property type="entry name" value="Gal-bind_lectin"/>
    <property type="match status" value="1"/>
</dbReference>
<dbReference type="InterPro" id="IPR044156">
    <property type="entry name" value="Galectin-like"/>
</dbReference>
<dbReference type="Gene3D" id="2.60.120.200">
    <property type="match status" value="1"/>
</dbReference>